<keyword evidence="4" id="KW-1185">Reference proteome</keyword>
<name>A0A855XYL5_9BACL</name>
<evidence type="ECO:0008006" key="5">
    <source>
        <dbReference type="Google" id="ProtNLM"/>
    </source>
</evidence>
<dbReference type="EMBL" id="QGTZ01000003">
    <property type="protein sequence ID" value="PWW43403.1"/>
    <property type="molecule type" value="Genomic_DNA"/>
</dbReference>
<dbReference type="PROSITE" id="PS51257">
    <property type="entry name" value="PROKAR_LIPOPROTEIN"/>
    <property type="match status" value="1"/>
</dbReference>
<protein>
    <recommendedName>
        <fullName evidence="5">Lipoprotein</fullName>
    </recommendedName>
</protein>
<dbReference type="RefSeq" id="WP_244192785.1">
    <property type="nucleotide sequence ID" value="NZ_QGTZ01000003.1"/>
</dbReference>
<dbReference type="SUPFAM" id="SSF101898">
    <property type="entry name" value="NHL repeat"/>
    <property type="match status" value="1"/>
</dbReference>
<proteinExistence type="predicted"/>
<sequence length="338" mass="38506">MKERFPIQKCIPVIITLLLFITGCSSGKEAHEYLSITNTEYVNGTDTEDGMIMRAYTYDIQTKALDKMADLPYNSQYPLTVASLADGTIYYSGAGKDKGDELFSYDIQAQTTSQLSTGLFAINSMIPDTIDHTLVMAAVKKGERPVKVIFFDQKTQEMNILNDQDSDTTTWDISYNPETSKTYAIQYSEEEQYNHMEESNKAQTPMVPPNHTIIEIDPISMQTRKVIELHEEQILTLSARADQIMIATAKHINKYPIEYSMVNIRTGERTKLSLPIKASSELYLSKDGRGFYFLGEYVNANVKHERGIYYYDLKTQEVEAIFLQKEGFINNFMLLSKP</sequence>
<reference evidence="1 3" key="1">
    <citation type="submission" date="2018-05" db="EMBL/GenBank/DDBJ databases">
        <title>Freshwater and sediment microbial communities from various areas in North America, analyzing microbe dynamics in response to fracking.</title>
        <authorList>
            <person name="Lamendella R."/>
        </authorList>
    </citation>
    <scope>NUCLEOTIDE SEQUENCE [LARGE SCALE GENOMIC DNA]</scope>
    <source>
        <strain evidence="1 3">DB-3</strain>
        <strain evidence="2 4">NG-13</strain>
    </source>
</reference>
<organism evidence="1 3">
    <name type="scientific">Paenibacillus pabuli</name>
    <dbReference type="NCBI Taxonomy" id="1472"/>
    <lineage>
        <taxon>Bacteria</taxon>
        <taxon>Bacillati</taxon>
        <taxon>Bacillota</taxon>
        <taxon>Bacilli</taxon>
        <taxon>Bacillales</taxon>
        <taxon>Paenibacillaceae</taxon>
        <taxon>Paenibacillus</taxon>
    </lineage>
</organism>
<comment type="caution">
    <text evidence="1">The sequence shown here is derived from an EMBL/GenBank/DDBJ whole genome shotgun (WGS) entry which is preliminary data.</text>
</comment>
<evidence type="ECO:0000313" key="2">
    <source>
        <dbReference type="EMBL" id="RAJ03039.1"/>
    </source>
</evidence>
<evidence type="ECO:0000313" key="1">
    <source>
        <dbReference type="EMBL" id="PWW43403.1"/>
    </source>
</evidence>
<evidence type="ECO:0000313" key="3">
    <source>
        <dbReference type="Proteomes" id="UP000247078"/>
    </source>
</evidence>
<evidence type="ECO:0000313" key="4">
    <source>
        <dbReference type="Proteomes" id="UP000248827"/>
    </source>
</evidence>
<dbReference type="InterPro" id="IPR015915">
    <property type="entry name" value="Kelch-typ_b-propeller"/>
</dbReference>
<dbReference type="Gene3D" id="2.120.10.80">
    <property type="entry name" value="Kelch-type beta propeller"/>
    <property type="match status" value="1"/>
</dbReference>
<dbReference type="EMBL" id="QLLI01000001">
    <property type="protein sequence ID" value="RAJ03039.1"/>
    <property type="molecule type" value="Genomic_DNA"/>
</dbReference>
<accession>A0A855XYL5</accession>
<dbReference type="Proteomes" id="UP000248827">
    <property type="component" value="Unassembled WGS sequence"/>
</dbReference>
<dbReference type="Proteomes" id="UP000247078">
    <property type="component" value="Unassembled WGS sequence"/>
</dbReference>
<gene>
    <name evidence="2" type="ORF">DET54_101234</name>
    <name evidence="1" type="ORF">DET56_103451</name>
</gene>
<dbReference type="AlphaFoldDB" id="A0A855XYL5"/>